<dbReference type="InterPro" id="IPR037914">
    <property type="entry name" value="SpoVT-AbrB_sf"/>
</dbReference>
<name>A0A1X9T2Z0_9BACT</name>
<accession>A0A1X9T2Z0</accession>
<reference evidence="2 3" key="1">
    <citation type="journal article" date="2017" name="Genome Biol. Evol.">
        <title>Comparative Genomic Analysis Identifies a Campylobacter Clade Deficient in Selenium Metabolism.</title>
        <authorList>
            <person name="Miller W.G."/>
            <person name="Yee E."/>
            <person name="Lopes B.S."/>
            <person name="Chapman M.H."/>
            <person name="Huynh S."/>
            <person name="Bono J.L."/>
            <person name="Parker C.T."/>
            <person name="Strachan N.J.C."/>
            <person name="Forbes K.J."/>
        </authorList>
    </citation>
    <scope>NUCLEOTIDE SEQUENCE [LARGE SCALE GENOMIC DNA]</scope>
    <source>
        <strain evidence="2 3">RM8964</strain>
    </source>
</reference>
<dbReference type="Proteomes" id="UP000194265">
    <property type="component" value="Chromosome"/>
</dbReference>
<dbReference type="InterPro" id="IPR007159">
    <property type="entry name" value="SpoVT-AbrB_dom"/>
</dbReference>
<dbReference type="Gene3D" id="2.10.260.10">
    <property type="match status" value="1"/>
</dbReference>
<sequence length="83" mass="9715">MTTNIIQIGSSRGIRIPKQIIEYFKFDKVEFEILPNGLLLKPVTQDISSWDTPKLRLAASKDNMQDIQDDFNTIDTDDKEWQW</sequence>
<organism evidence="2 3">
    <name type="scientific">Campylobacter vicugnae</name>
    <dbReference type="NCBI Taxonomy" id="1660076"/>
    <lineage>
        <taxon>Bacteria</taxon>
        <taxon>Pseudomonadati</taxon>
        <taxon>Campylobacterota</taxon>
        <taxon>Epsilonproteobacteria</taxon>
        <taxon>Campylobacterales</taxon>
        <taxon>Campylobacteraceae</taxon>
        <taxon>Campylobacter</taxon>
    </lineage>
</organism>
<proteinExistence type="predicted"/>
<protein>
    <submittedName>
        <fullName evidence="2">Toxin-antitoxin system, antitoxin component</fullName>
    </submittedName>
</protein>
<evidence type="ECO:0000313" key="2">
    <source>
        <dbReference type="EMBL" id="ARR02897.1"/>
    </source>
</evidence>
<dbReference type="AlphaFoldDB" id="A0A1X9T2Z0"/>
<dbReference type="SMART" id="SM00966">
    <property type="entry name" value="SpoVT_AbrB"/>
    <property type="match status" value="1"/>
</dbReference>
<feature type="domain" description="SpoVT-AbrB" evidence="1">
    <location>
        <begin position="6"/>
        <end position="48"/>
    </location>
</feature>
<dbReference type="STRING" id="1660074.CVIC8964_1518"/>
<dbReference type="EMBL" id="CP018791">
    <property type="protein sequence ID" value="ARR02897.1"/>
    <property type="molecule type" value="Genomic_DNA"/>
</dbReference>
<evidence type="ECO:0000313" key="3">
    <source>
        <dbReference type="Proteomes" id="UP000194265"/>
    </source>
</evidence>
<gene>
    <name evidence="2" type="ORF">CVIC8964_1518</name>
</gene>
<dbReference type="SUPFAM" id="SSF89447">
    <property type="entry name" value="AbrB/MazE/MraZ-like"/>
    <property type="match status" value="1"/>
</dbReference>
<dbReference type="RefSeq" id="WP_086255958.1">
    <property type="nucleotide sequence ID" value="NZ_CP018791.1"/>
</dbReference>
<evidence type="ECO:0000259" key="1">
    <source>
        <dbReference type="SMART" id="SM00966"/>
    </source>
</evidence>
<dbReference type="GO" id="GO:0003677">
    <property type="term" value="F:DNA binding"/>
    <property type="evidence" value="ECO:0007669"/>
    <property type="project" value="InterPro"/>
</dbReference>